<name>G0R4L4_ICHMU</name>
<dbReference type="EMBL" id="GL984352">
    <property type="protein sequence ID" value="EGR27574.1"/>
    <property type="molecule type" value="Genomic_DNA"/>
</dbReference>
<evidence type="ECO:0000313" key="4">
    <source>
        <dbReference type="EMBL" id="EGR27574.1"/>
    </source>
</evidence>
<dbReference type="PANTHER" id="PTHR24161">
    <property type="entry name" value="ANK_REP_REGION DOMAIN-CONTAINING PROTEIN-RELATED"/>
    <property type="match status" value="1"/>
</dbReference>
<dbReference type="InterPro" id="IPR002110">
    <property type="entry name" value="Ankyrin_rpt"/>
</dbReference>
<dbReference type="InterPro" id="IPR036770">
    <property type="entry name" value="Ankyrin_rpt-contain_sf"/>
</dbReference>
<proteinExistence type="predicted"/>
<evidence type="ECO:0000256" key="1">
    <source>
        <dbReference type="ARBA" id="ARBA00022737"/>
    </source>
</evidence>
<dbReference type="OrthoDB" id="432205at2759"/>
<evidence type="ECO:0000313" key="5">
    <source>
        <dbReference type="Proteomes" id="UP000008983"/>
    </source>
</evidence>
<dbReference type="RefSeq" id="XP_004025026.1">
    <property type="nucleotide sequence ID" value="XM_004024977.1"/>
</dbReference>
<keyword evidence="2 3" id="KW-0040">ANK repeat</keyword>
<feature type="repeat" description="ANK" evidence="3">
    <location>
        <begin position="11"/>
        <end position="43"/>
    </location>
</feature>
<keyword evidence="5" id="KW-1185">Reference proteome</keyword>
<dbReference type="PROSITE" id="PS50297">
    <property type="entry name" value="ANK_REP_REGION"/>
    <property type="match status" value="1"/>
</dbReference>
<protein>
    <recommendedName>
        <fullName evidence="6">Ankyrin repeat protein</fullName>
    </recommendedName>
</protein>
<accession>G0R4L4</accession>
<evidence type="ECO:0000256" key="2">
    <source>
        <dbReference type="ARBA" id="ARBA00023043"/>
    </source>
</evidence>
<dbReference type="eggNOG" id="KOG0512">
    <property type="taxonomic scope" value="Eukaryota"/>
</dbReference>
<evidence type="ECO:0000256" key="3">
    <source>
        <dbReference type="PROSITE-ProRule" id="PRU00023"/>
    </source>
</evidence>
<keyword evidence="1" id="KW-0677">Repeat</keyword>
<evidence type="ECO:0008006" key="6">
    <source>
        <dbReference type="Google" id="ProtNLM"/>
    </source>
</evidence>
<gene>
    <name evidence="4" type="ORF">IMG5_193740</name>
</gene>
<dbReference type="Pfam" id="PF12796">
    <property type="entry name" value="Ank_2"/>
    <property type="match status" value="1"/>
</dbReference>
<dbReference type="OMA" id="LEFTSYY"/>
<dbReference type="InParanoid" id="G0R4L4"/>
<dbReference type="GeneID" id="14903650"/>
<dbReference type="STRING" id="857967.G0R4L4"/>
<organism evidence="4 5">
    <name type="scientific">Ichthyophthirius multifiliis</name>
    <name type="common">White spot disease agent</name>
    <name type="synonym">Ich</name>
    <dbReference type="NCBI Taxonomy" id="5932"/>
    <lineage>
        <taxon>Eukaryota</taxon>
        <taxon>Sar</taxon>
        <taxon>Alveolata</taxon>
        <taxon>Ciliophora</taxon>
        <taxon>Intramacronucleata</taxon>
        <taxon>Oligohymenophorea</taxon>
        <taxon>Hymenostomatida</taxon>
        <taxon>Ophryoglenina</taxon>
        <taxon>Ichthyophthirius</taxon>
    </lineage>
</organism>
<dbReference type="Gene3D" id="1.25.40.20">
    <property type="entry name" value="Ankyrin repeat-containing domain"/>
    <property type="match status" value="1"/>
</dbReference>
<dbReference type="AlphaFoldDB" id="G0R4L4"/>
<sequence>MGSQVNYAGPRGISPLMWAAKRGHIQMAQYLLENGAELLQKSQDKNQFTALEMAIVNGQYEMCLFLLNQDESQLEKLKKWEVYLDAAQGKYLSYVNYEQFIVYLKQKVPFENCPNFYKRPDPPKLHDPVIDPRETWTEFFARNIDFKEPPMVERNELGENLQPQNRFLARLRHYFNGYDPYPKKIEDVILKDNENYLKLDQKQQ</sequence>
<dbReference type="SMART" id="SM00248">
    <property type="entry name" value="ANK"/>
    <property type="match status" value="2"/>
</dbReference>
<dbReference type="SUPFAM" id="SSF48403">
    <property type="entry name" value="Ankyrin repeat"/>
    <property type="match status" value="1"/>
</dbReference>
<dbReference type="PROSITE" id="PS50088">
    <property type="entry name" value="ANK_REPEAT"/>
    <property type="match status" value="1"/>
</dbReference>
<dbReference type="Proteomes" id="UP000008983">
    <property type="component" value="Unassembled WGS sequence"/>
</dbReference>
<dbReference type="PANTHER" id="PTHR24161:SF85">
    <property type="entry name" value="PALMITOYLTRANSFERASE HIP14"/>
    <property type="match status" value="1"/>
</dbReference>
<reference evidence="4 5" key="1">
    <citation type="submission" date="2011-07" db="EMBL/GenBank/DDBJ databases">
        <authorList>
            <person name="Coyne R."/>
            <person name="Brami D."/>
            <person name="Johnson J."/>
            <person name="Hostetler J."/>
            <person name="Hannick L."/>
            <person name="Clark T."/>
            <person name="Cassidy-Hanley D."/>
            <person name="Inman J."/>
        </authorList>
    </citation>
    <scope>NUCLEOTIDE SEQUENCE [LARGE SCALE GENOMIC DNA]</scope>
    <source>
        <strain evidence="4 5">G5</strain>
    </source>
</reference>